<organism evidence="2 3">
    <name type="scientific">Rhodococcus wratislaviensis NBRC 100605</name>
    <dbReference type="NCBI Taxonomy" id="1219028"/>
    <lineage>
        <taxon>Bacteria</taxon>
        <taxon>Bacillati</taxon>
        <taxon>Actinomycetota</taxon>
        <taxon>Actinomycetes</taxon>
        <taxon>Mycobacteriales</taxon>
        <taxon>Nocardiaceae</taxon>
        <taxon>Rhodococcus</taxon>
    </lineage>
</organism>
<name>X0RDP2_RHOWR</name>
<feature type="region of interest" description="Disordered" evidence="1">
    <location>
        <begin position="394"/>
        <end position="416"/>
    </location>
</feature>
<dbReference type="AlphaFoldDB" id="X0RDP2"/>
<dbReference type="EMBL" id="BAWF01000069">
    <property type="protein sequence ID" value="GAF49160.1"/>
    <property type="molecule type" value="Genomic_DNA"/>
</dbReference>
<keyword evidence="3" id="KW-1185">Reference proteome</keyword>
<protein>
    <submittedName>
        <fullName evidence="2">Uncharacterized protein</fullName>
    </submittedName>
</protein>
<accession>X0RDP2</accession>
<comment type="caution">
    <text evidence="2">The sequence shown here is derived from an EMBL/GenBank/DDBJ whole genome shotgun (WGS) entry which is preliminary data.</text>
</comment>
<proteinExistence type="predicted"/>
<reference evidence="2 3" key="1">
    <citation type="submission" date="2014-02" db="EMBL/GenBank/DDBJ databases">
        <title>Whole genome shotgun sequence of Rhodococcus wratislaviensis NBRC 100605.</title>
        <authorList>
            <person name="Hosoyama A."/>
            <person name="Tsuchikane K."/>
            <person name="Yoshida I."/>
            <person name="Ohji S."/>
            <person name="Ichikawa N."/>
            <person name="Yamazoe A."/>
            <person name="Fujita N."/>
        </authorList>
    </citation>
    <scope>NUCLEOTIDE SEQUENCE [LARGE SCALE GENOMIC DNA]</scope>
    <source>
        <strain evidence="2 3">NBRC 100605</strain>
    </source>
</reference>
<evidence type="ECO:0000256" key="1">
    <source>
        <dbReference type="SAM" id="MobiDB-lite"/>
    </source>
</evidence>
<sequence>MTLPYGIDLLDSIRNWPDNVPPSQAAEVIQQLGSVDNPTLFTECLDELIDRRDIVTEHHKALSTLCLKIVAARTTDDPPLVQLRAADALQVATQLALGGTNRLRVAAELADITGPQSPEFALAALRCAAALFEQYREPELLDTVRSLGGITASHNPTEQERRWIDRITEDAAHELGAMTLLTAFDADDWPDVLARLDTAASLFNRAVGPEISGDEGTERPDSMAMAALTALMRVLVACIEDSSASPDISELKRLAERLTTASRHHQVGYHGLTHWRDARVTAHIAWAMLAQDIAKVHALLEEDSWWNPAASVALVIDTYRATRVSTVWSTDSDGDAIRQILAPSIESGIAARAGLTAHLRQHIHALSTGEVATISDSLRETQATQLEEARRLLSEVEQHEQTSFPKDGGSLTTGSQLVDTLPTQAHQDTDAPRPSSLAHPPTMFHSLAIDGVYATLRESMTPFASRYETRVLDAIDGILYVVIDYVVWALDSIPSRAPYLFTANLSEDDFSTAFQMFLATSNLGRIVESEVRNRAGGRCDFVFFYPGFKPVIELKVEDKKETERRTNRMIAQAATYQATDITIGFLLVLDCTPHDSTLPHISSLITVEEVTDDDGLDRVVIVARVPGNRRIPSRLAGTSTHPSPPTTR</sequence>
<dbReference type="Proteomes" id="UP000019491">
    <property type="component" value="Unassembled WGS sequence"/>
</dbReference>
<evidence type="ECO:0000313" key="3">
    <source>
        <dbReference type="Proteomes" id="UP000019491"/>
    </source>
</evidence>
<evidence type="ECO:0000313" key="2">
    <source>
        <dbReference type="EMBL" id="GAF49160.1"/>
    </source>
</evidence>
<gene>
    <name evidence="2" type="ORF">RW1_069_00290</name>
</gene>